<gene>
    <name evidence="1" type="ORF">LAESUDRAFT_451686</name>
</gene>
<dbReference type="AlphaFoldDB" id="A0A165BXH1"/>
<dbReference type="InParanoid" id="A0A165BXH1"/>
<sequence>MPLGAVHVVCILCRKHLANEFTNHESQGRSKRKCRMQPPAYCFLQSGRLNDLYNPKYVFISGTWCMSFTSLGRGLGTFRDALIVYEHSWARVRL</sequence>
<organism evidence="1 2">
    <name type="scientific">Laetiporus sulphureus 93-53</name>
    <dbReference type="NCBI Taxonomy" id="1314785"/>
    <lineage>
        <taxon>Eukaryota</taxon>
        <taxon>Fungi</taxon>
        <taxon>Dikarya</taxon>
        <taxon>Basidiomycota</taxon>
        <taxon>Agaricomycotina</taxon>
        <taxon>Agaricomycetes</taxon>
        <taxon>Polyporales</taxon>
        <taxon>Laetiporus</taxon>
    </lineage>
</organism>
<dbReference type="EMBL" id="KV427659">
    <property type="protein sequence ID" value="KZT01832.1"/>
    <property type="molecule type" value="Genomic_DNA"/>
</dbReference>
<accession>A0A165BXH1</accession>
<evidence type="ECO:0000313" key="2">
    <source>
        <dbReference type="Proteomes" id="UP000076871"/>
    </source>
</evidence>
<protein>
    <submittedName>
        <fullName evidence="1">Uncharacterized protein</fullName>
    </submittedName>
</protein>
<evidence type="ECO:0000313" key="1">
    <source>
        <dbReference type="EMBL" id="KZT01832.1"/>
    </source>
</evidence>
<reference evidence="1 2" key="1">
    <citation type="journal article" date="2016" name="Mol. Biol. Evol.">
        <title>Comparative Genomics of Early-Diverging Mushroom-Forming Fungi Provides Insights into the Origins of Lignocellulose Decay Capabilities.</title>
        <authorList>
            <person name="Nagy L.G."/>
            <person name="Riley R."/>
            <person name="Tritt A."/>
            <person name="Adam C."/>
            <person name="Daum C."/>
            <person name="Floudas D."/>
            <person name="Sun H."/>
            <person name="Yadav J.S."/>
            <person name="Pangilinan J."/>
            <person name="Larsson K.H."/>
            <person name="Matsuura K."/>
            <person name="Barry K."/>
            <person name="Labutti K."/>
            <person name="Kuo R."/>
            <person name="Ohm R.A."/>
            <person name="Bhattacharya S.S."/>
            <person name="Shirouzu T."/>
            <person name="Yoshinaga Y."/>
            <person name="Martin F.M."/>
            <person name="Grigoriev I.V."/>
            <person name="Hibbett D.S."/>
        </authorList>
    </citation>
    <scope>NUCLEOTIDE SEQUENCE [LARGE SCALE GENOMIC DNA]</scope>
    <source>
        <strain evidence="1 2">93-53</strain>
    </source>
</reference>
<dbReference type="RefSeq" id="XP_040759572.1">
    <property type="nucleotide sequence ID" value="XM_040902523.1"/>
</dbReference>
<keyword evidence="2" id="KW-1185">Reference proteome</keyword>
<dbReference type="Proteomes" id="UP000076871">
    <property type="component" value="Unassembled WGS sequence"/>
</dbReference>
<dbReference type="GeneID" id="63819554"/>
<proteinExistence type="predicted"/>
<name>A0A165BXH1_9APHY</name>